<dbReference type="AlphaFoldDB" id="A0A673LR71"/>
<dbReference type="GO" id="GO:0004518">
    <property type="term" value="F:nuclease activity"/>
    <property type="evidence" value="ECO:0007669"/>
    <property type="project" value="UniProtKB-KW"/>
</dbReference>
<reference evidence="15" key="2">
    <citation type="submission" date="2025-09" db="UniProtKB">
        <authorList>
            <consortium name="Ensembl"/>
        </authorList>
    </citation>
    <scope>IDENTIFICATION</scope>
</reference>
<dbReference type="GO" id="GO:0046872">
    <property type="term" value="F:metal ion binding"/>
    <property type="evidence" value="ECO:0007669"/>
    <property type="project" value="UniProtKB-KW"/>
</dbReference>
<keyword evidence="8" id="KW-0479">Metal-binding</keyword>
<evidence type="ECO:0000256" key="9">
    <source>
        <dbReference type="ARBA" id="ARBA00022801"/>
    </source>
</evidence>
<dbReference type="PANTHER" id="PTHR22930:SF252">
    <property type="entry name" value="NUCLEASE HARBI1-RELATED"/>
    <property type="match status" value="1"/>
</dbReference>
<gene>
    <name evidence="15" type="primary">LOC107730013</name>
</gene>
<dbReference type="Ensembl" id="ENSSRHT00000083993.1">
    <property type="protein sequence ID" value="ENSSRHP00000081775.1"/>
    <property type="gene ID" value="ENSSRHG00000040517.1"/>
</dbReference>
<keyword evidence="6" id="KW-0963">Cytoplasm</keyword>
<evidence type="ECO:0000256" key="3">
    <source>
        <dbReference type="ARBA" id="ARBA00004496"/>
    </source>
</evidence>
<comment type="similarity">
    <text evidence="4">Belongs to the HARBI1 family.</text>
</comment>
<evidence type="ECO:0000256" key="1">
    <source>
        <dbReference type="ARBA" id="ARBA00001968"/>
    </source>
</evidence>
<evidence type="ECO:0000256" key="6">
    <source>
        <dbReference type="ARBA" id="ARBA00022490"/>
    </source>
</evidence>
<keyword evidence="10" id="KW-0539">Nucleus</keyword>
<dbReference type="Proteomes" id="UP000472270">
    <property type="component" value="Unassembled WGS sequence"/>
</dbReference>
<evidence type="ECO:0000313" key="16">
    <source>
        <dbReference type="Proteomes" id="UP000472270"/>
    </source>
</evidence>
<feature type="transmembrane region" description="Helical" evidence="13">
    <location>
        <begin position="21"/>
        <end position="40"/>
    </location>
</feature>
<dbReference type="GO" id="GO:0016787">
    <property type="term" value="F:hydrolase activity"/>
    <property type="evidence" value="ECO:0007669"/>
    <property type="project" value="UniProtKB-KW"/>
</dbReference>
<keyword evidence="13" id="KW-1133">Transmembrane helix</keyword>
<comment type="subcellular location">
    <subcellularLocation>
        <location evidence="3">Cytoplasm</location>
    </subcellularLocation>
    <subcellularLocation>
        <location evidence="2">Nucleus</location>
    </subcellularLocation>
</comment>
<evidence type="ECO:0000256" key="13">
    <source>
        <dbReference type="SAM" id="Phobius"/>
    </source>
</evidence>
<evidence type="ECO:0000256" key="11">
    <source>
        <dbReference type="ARBA" id="ARBA00030126"/>
    </source>
</evidence>
<keyword evidence="16" id="KW-1185">Reference proteome</keyword>
<evidence type="ECO:0000256" key="10">
    <source>
        <dbReference type="ARBA" id="ARBA00023242"/>
    </source>
</evidence>
<evidence type="ECO:0000256" key="8">
    <source>
        <dbReference type="ARBA" id="ARBA00022723"/>
    </source>
</evidence>
<evidence type="ECO:0000256" key="4">
    <source>
        <dbReference type="ARBA" id="ARBA00006958"/>
    </source>
</evidence>
<reference evidence="15" key="1">
    <citation type="submission" date="2025-08" db="UniProtKB">
        <authorList>
            <consortium name="Ensembl"/>
        </authorList>
    </citation>
    <scope>IDENTIFICATION</scope>
</reference>
<accession>A0A673LR71</accession>
<dbReference type="InterPro" id="IPR045249">
    <property type="entry name" value="HARBI1-like"/>
</dbReference>
<evidence type="ECO:0000256" key="7">
    <source>
        <dbReference type="ARBA" id="ARBA00022722"/>
    </source>
</evidence>
<feature type="domain" description="DDE Tnp4" evidence="14">
    <location>
        <begin position="277"/>
        <end position="417"/>
    </location>
</feature>
<evidence type="ECO:0000313" key="15">
    <source>
        <dbReference type="Ensembl" id="ENSSRHP00000081775.1"/>
    </source>
</evidence>
<dbReference type="GO" id="GO:0005737">
    <property type="term" value="C:cytoplasm"/>
    <property type="evidence" value="ECO:0007669"/>
    <property type="project" value="UniProtKB-SubCell"/>
</dbReference>
<keyword evidence="13" id="KW-0812">Transmembrane</keyword>
<comment type="cofactor">
    <cofactor evidence="1">
        <name>a divalent metal cation</name>
        <dbReference type="ChEBI" id="CHEBI:60240"/>
    </cofactor>
</comment>
<keyword evidence="9" id="KW-0378">Hydrolase</keyword>
<keyword evidence="7" id="KW-0540">Nuclease</keyword>
<proteinExistence type="inferred from homology"/>
<organism evidence="15 16">
    <name type="scientific">Sinocyclocheilus rhinocerous</name>
    <dbReference type="NCBI Taxonomy" id="307959"/>
    <lineage>
        <taxon>Eukaryota</taxon>
        <taxon>Metazoa</taxon>
        <taxon>Chordata</taxon>
        <taxon>Craniata</taxon>
        <taxon>Vertebrata</taxon>
        <taxon>Euteleostomi</taxon>
        <taxon>Actinopterygii</taxon>
        <taxon>Neopterygii</taxon>
        <taxon>Teleostei</taxon>
        <taxon>Ostariophysi</taxon>
        <taxon>Cypriniformes</taxon>
        <taxon>Cyprinidae</taxon>
        <taxon>Cyprininae</taxon>
        <taxon>Sinocyclocheilus</taxon>
    </lineage>
</organism>
<dbReference type="Pfam" id="PF13359">
    <property type="entry name" value="DDE_Tnp_4"/>
    <property type="match status" value="1"/>
</dbReference>
<evidence type="ECO:0000256" key="2">
    <source>
        <dbReference type="ARBA" id="ARBA00004123"/>
    </source>
</evidence>
<protein>
    <recommendedName>
        <fullName evidence="5">Putative nuclease HARBI1</fullName>
    </recommendedName>
    <alternativeName>
        <fullName evidence="11">Harbinger transposase-derived nuclease</fullName>
    </alternativeName>
</protein>
<dbReference type="InterPro" id="IPR027806">
    <property type="entry name" value="HARBI1_dom"/>
</dbReference>
<dbReference type="PANTHER" id="PTHR22930">
    <property type="match status" value="1"/>
</dbReference>
<evidence type="ECO:0000256" key="12">
    <source>
        <dbReference type="ARBA" id="ARBA00045850"/>
    </source>
</evidence>
<comment type="function">
    <text evidence="12">Transposase-derived protein that may have nuclease activity. Does not have transposase activity.</text>
</comment>
<dbReference type="GO" id="GO:0005634">
    <property type="term" value="C:nucleus"/>
    <property type="evidence" value="ECO:0007669"/>
    <property type="project" value="UniProtKB-SubCell"/>
</dbReference>
<keyword evidence="13" id="KW-0472">Membrane</keyword>
<dbReference type="PRINTS" id="PR02086">
    <property type="entry name" value="PUTNUCHARBI1"/>
</dbReference>
<sequence length="483" mass="53378">MPTAVKLERRRRRCFEVISCVLHLKCRFLITLAGVQMYILTLCRRAGLRNAWSLFHSVILDFSWFSEDCMSGLSSSSLVVCCPSTLLVMSLAGALWFAVQDDLFTNGVCNNTSSAPSISNMAQDKQSSISEPISASETHSVLDELDDRFISQTLHLNRQCLRFIVDFIQARLKKDVFAPSHSLTSAEANILATLAYYAQGSLPSTITVRLGIGQTAAGEAVKTITKLLSEMSPDFITFPNSYNDRMGAAQAFKNLSGIPHVVGVLGYLHLKVSPPVGEELMYMNTLGSHSVMMQVIFDVDGNLLSLEQCCPGGTPEHTVWENSDIGRQFSIFQHGHTWVIGSRSLHGCGHVLTPAEAFRIKSNAALQFNKAHAQLHGRAQQVFGSLKSRFQCLRDIGSIQSPESVACTIKACCVLHNICKKFSVPLPLDFSVEPLHPPSEVVNIMAEQPFDYMEDTKDEMIEAFFNIAEDEGEGVTRYVKEQL</sequence>
<name>A0A673LR71_9TELE</name>
<evidence type="ECO:0000259" key="14">
    <source>
        <dbReference type="Pfam" id="PF13359"/>
    </source>
</evidence>
<evidence type="ECO:0000256" key="5">
    <source>
        <dbReference type="ARBA" id="ARBA00015519"/>
    </source>
</evidence>
<dbReference type="InterPro" id="IPR026103">
    <property type="entry name" value="HARBI1_animal"/>
</dbReference>